<dbReference type="GO" id="GO:0015562">
    <property type="term" value="F:efflux transmembrane transporter activity"/>
    <property type="evidence" value="ECO:0007669"/>
    <property type="project" value="InterPro"/>
</dbReference>
<evidence type="ECO:0000313" key="10">
    <source>
        <dbReference type="EMBL" id="QEE27362.1"/>
    </source>
</evidence>
<dbReference type="EMBL" id="CP042806">
    <property type="protein sequence ID" value="QEE27362.1"/>
    <property type="molecule type" value="Genomic_DNA"/>
</dbReference>
<dbReference type="PANTHER" id="PTHR30026">
    <property type="entry name" value="OUTER MEMBRANE PROTEIN TOLC"/>
    <property type="match status" value="1"/>
</dbReference>
<keyword evidence="7" id="KW-0998">Cell outer membrane</keyword>
<dbReference type="GO" id="GO:1990281">
    <property type="term" value="C:efflux pump complex"/>
    <property type="evidence" value="ECO:0007669"/>
    <property type="project" value="TreeGrafter"/>
</dbReference>
<dbReference type="Gene3D" id="1.20.1600.10">
    <property type="entry name" value="Outer membrane efflux proteins (OEP)"/>
    <property type="match status" value="1"/>
</dbReference>
<keyword evidence="3" id="KW-0813">Transport</keyword>
<evidence type="ECO:0000256" key="1">
    <source>
        <dbReference type="ARBA" id="ARBA00004442"/>
    </source>
</evidence>
<dbReference type="InterPro" id="IPR003423">
    <property type="entry name" value="OMP_efflux"/>
</dbReference>
<feature type="signal peptide" evidence="9">
    <location>
        <begin position="1"/>
        <end position="24"/>
    </location>
</feature>
<evidence type="ECO:0000256" key="2">
    <source>
        <dbReference type="ARBA" id="ARBA00007613"/>
    </source>
</evidence>
<evidence type="ECO:0000313" key="11">
    <source>
        <dbReference type="Proteomes" id="UP000321820"/>
    </source>
</evidence>
<keyword evidence="5" id="KW-0812">Transmembrane</keyword>
<organism evidence="10 11">
    <name type="scientific">Terriglobus albidus</name>
    <dbReference type="NCBI Taxonomy" id="1592106"/>
    <lineage>
        <taxon>Bacteria</taxon>
        <taxon>Pseudomonadati</taxon>
        <taxon>Acidobacteriota</taxon>
        <taxon>Terriglobia</taxon>
        <taxon>Terriglobales</taxon>
        <taxon>Acidobacteriaceae</taxon>
        <taxon>Terriglobus</taxon>
    </lineage>
</organism>
<dbReference type="AlphaFoldDB" id="A0A5B9E535"/>
<evidence type="ECO:0000256" key="8">
    <source>
        <dbReference type="SAM" id="Coils"/>
    </source>
</evidence>
<keyword evidence="6" id="KW-0472">Membrane</keyword>
<name>A0A5B9E535_9BACT</name>
<keyword evidence="4" id="KW-1134">Transmembrane beta strand</keyword>
<feature type="chain" id="PRO_5022683425" evidence="9">
    <location>
        <begin position="25"/>
        <end position="495"/>
    </location>
</feature>
<keyword evidence="8" id="KW-0175">Coiled coil</keyword>
<keyword evidence="11" id="KW-1185">Reference proteome</keyword>
<dbReference type="RefSeq" id="WP_147646554.1">
    <property type="nucleotide sequence ID" value="NZ_CP042806.1"/>
</dbReference>
<evidence type="ECO:0000256" key="9">
    <source>
        <dbReference type="SAM" id="SignalP"/>
    </source>
</evidence>
<evidence type="ECO:0000256" key="3">
    <source>
        <dbReference type="ARBA" id="ARBA00022448"/>
    </source>
</evidence>
<keyword evidence="9" id="KW-0732">Signal</keyword>
<dbReference type="InterPro" id="IPR051906">
    <property type="entry name" value="TolC-like"/>
</dbReference>
<evidence type="ECO:0000256" key="6">
    <source>
        <dbReference type="ARBA" id="ARBA00023136"/>
    </source>
</evidence>
<comment type="similarity">
    <text evidence="2">Belongs to the outer membrane factor (OMF) (TC 1.B.17) family.</text>
</comment>
<accession>A0A5B9E535</accession>
<comment type="subcellular location">
    <subcellularLocation>
        <location evidence="1">Cell outer membrane</location>
    </subcellularLocation>
</comment>
<gene>
    <name evidence="10" type="ORF">FTW19_04645</name>
</gene>
<evidence type="ECO:0000256" key="5">
    <source>
        <dbReference type="ARBA" id="ARBA00022692"/>
    </source>
</evidence>
<dbReference type="Proteomes" id="UP000321820">
    <property type="component" value="Chromosome"/>
</dbReference>
<dbReference type="GO" id="GO:0015288">
    <property type="term" value="F:porin activity"/>
    <property type="evidence" value="ECO:0007669"/>
    <property type="project" value="TreeGrafter"/>
</dbReference>
<dbReference type="SUPFAM" id="SSF56954">
    <property type="entry name" value="Outer membrane efflux proteins (OEP)"/>
    <property type="match status" value="1"/>
</dbReference>
<dbReference type="GO" id="GO:0009279">
    <property type="term" value="C:cell outer membrane"/>
    <property type="evidence" value="ECO:0007669"/>
    <property type="project" value="UniProtKB-SubCell"/>
</dbReference>
<reference evidence="10 11" key="1">
    <citation type="submission" date="2019-08" db="EMBL/GenBank/DDBJ databases">
        <title>Complete genome sequence of Terriglobus albidus strain ORNL.</title>
        <authorList>
            <person name="Podar M."/>
        </authorList>
    </citation>
    <scope>NUCLEOTIDE SEQUENCE [LARGE SCALE GENOMIC DNA]</scope>
    <source>
        <strain evidence="10 11">ORNL</strain>
    </source>
</reference>
<dbReference type="Pfam" id="PF02321">
    <property type="entry name" value="OEP"/>
    <property type="match status" value="2"/>
</dbReference>
<protein>
    <submittedName>
        <fullName evidence="10">TolC family protein</fullName>
    </submittedName>
</protein>
<sequence>MTRLTRAIRSVSAVLPLAASLVLAQDTTTIPPISNLPDAPSASQTKFDGVPIGVATSEVRRLTLDEAIQLGMEHNVQLIVARQQQRSLHGQVGTALQAITPNMSVQGTANRAEISLAALGFSPSKAGNLLNAFGIPASAIPSIVKVDTVTAQVNLQQYLFNMPAIEVYRAAKSQQQVADLNTATVRGDVVLQVGTTYLSILADAANVANNQALLKQEEEVLRQSQAQHDAGVGTNLDVLRARSQYQQQQQALISAENALAKDKISLNRLIGLPANQPIELTDIVPYSELAQMALPDAKNLAYQRRKDFLRLQAQIRVYERQRRAIAYERLPALSFEGNYGVTGGYIPNAATSGLYHGTFSAMAKLDVPIFAESRFRGDRQVADAQLESLRNQIADLRVGIDQQLRSAMLDVTSTSERVKVAGSNVELAGQALRDTIDRYQAGVDDNLPVVQAEAQLAAAQSQYVSANFQYNQAKLQLARNTGVVETQYKSYLGRN</sequence>
<dbReference type="KEGG" id="talb:FTW19_04645"/>
<evidence type="ECO:0000256" key="7">
    <source>
        <dbReference type="ARBA" id="ARBA00023237"/>
    </source>
</evidence>
<proteinExistence type="inferred from homology"/>
<dbReference type="PANTHER" id="PTHR30026:SF20">
    <property type="entry name" value="OUTER MEMBRANE PROTEIN TOLC"/>
    <property type="match status" value="1"/>
</dbReference>
<dbReference type="OrthoDB" id="104898at2"/>
<feature type="coiled-coil region" evidence="8">
    <location>
        <begin position="207"/>
        <end position="258"/>
    </location>
</feature>
<evidence type="ECO:0000256" key="4">
    <source>
        <dbReference type="ARBA" id="ARBA00022452"/>
    </source>
</evidence>